<dbReference type="AlphaFoldDB" id="A0A0F9EZT8"/>
<dbReference type="EMBL" id="LAZR01023125">
    <property type="protein sequence ID" value="KKL79589.1"/>
    <property type="molecule type" value="Genomic_DNA"/>
</dbReference>
<name>A0A0F9EZT8_9ZZZZ</name>
<accession>A0A0F9EZT8</accession>
<evidence type="ECO:0000313" key="1">
    <source>
        <dbReference type="EMBL" id="KKL79589.1"/>
    </source>
</evidence>
<organism evidence="1">
    <name type="scientific">marine sediment metagenome</name>
    <dbReference type="NCBI Taxonomy" id="412755"/>
    <lineage>
        <taxon>unclassified sequences</taxon>
        <taxon>metagenomes</taxon>
        <taxon>ecological metagenomes</taxon>
    </lineage>
</organism>
<reference evidence="1" key="1">
    <citation type="journal article" date="2015" name="Nature">
        <title>Complex archaea that bridge the gap between prokaryotes and eukaryotes.</title>
        <authorList>
            <person name="Spang A."/>
            <person name="Saw J.H."/>
            <person name="Jorgensen S.L."/>
            <person name="Zaremba-Niedzwiedzka K."/>
            <person name="Martijn J."/>
            <person name="Lind A.E."/>
            <person name="van Eijk R."/>
            <person name="Schleper C."/>
            <person name="Guy L."/>
            <person name="Ettema T.J."/>
        </authorList>
    </citation>
    <scope>NUCLEOTIDE SEQUENCE</scope>
</reference>
<gene>
    <name evidence="1" type="ORF">LCGC14_2013350</name>
</gene>
<protein>
    <submittedName>
        <fullName evidence="1">Uncharacterized protein</fullName>
    </submittedName>
</protein>
<proteinExistence type="predicted"/>
<sequence length="108" mass="12359">MAKKKMSRIDELFAAGIDYSMPIDRFARKALALLNKLGREMKERPYTDGAEYNDGGARIYASGMSVKLLTKFDKVVRKLAREHRELKKLKLKVTSVEVIGREIFVSFC</sequence>
<comment type="caution">
    <text evidence="1">The sequence shown here is derived from an EMBL/GenBank/DDBJ whole genome shotgun (WGS) entry which is preliminary data.</text>
</comment>